<protein>
    <submittedName>
        <fullName evidence="1">Uncharacterized protein</fullName>
    </submittedName>
</protein>
<dbReference type="EMBL" id="HBUF01105982">
    <property type="protein sequence ID" value="CAG6639197.1"/>
    <property type="molecule type" value="Transcribed_RNA"/>
</dbReference>
<accession>A0A8D8TP97</accession>
<name>A0A8D8TP97_9HEMI</name>
<sequence>MMAPQSTPSCNVEERGIFNIIKWLLYVYEDNYNHINKYGLLLKNLRPHLFFDLFCKIIFRGNPSSFLAHACHCIKGVSATYYLCCRFDPALIVEKSSWTF</sequence>
<dbReference type="AlphaFoldDB" id="A0A8D8TP97"/>
<organism evidence="1">
    <name type="scientific">Cacopsylla melanoneura</name>
    <dbReference type="NCBI Taxonomy" id="428564"/>
    <lineage>
        <taxon>Eukaryota</taxon>
        <taxon>Metazoa</taxon>
        <taxon>Ecdysozoa</taxon>
        <taxon>Arthropoda</taxon>
        <taxon>Hexapoda</taxon>
        <taxon>Insecta</taxon>
        <taxon>Pterygota</taxon>
        <taxon>Neoptera</taxon>
        <taxon>Paraneoptera</taxon>
        <taxon>Hemiptera</taxon>
        <taxon>Sternorrhyncha</taxon>
        <taxon>Psylloidea</taxon>
        <taxon>Psyllidae</taxon>
        <taxon>Psyllinae</taxon>
        <taxon>Cacopsylla</taxon>
    </lineage>
</organism>
<reference evidence="1" key="1">
    <citation type="submission" date="2021-05" db="EMBL/GenBank/DDBJ databases">
        <authorList>
            <person name="Alioto T."/>
            <person name="Alioto T."/>
            <person name="Gomez Garrido J."/>
        </authorList>
    </citation>
    <scope>NUCLEOTIDE SEQUENCE</scope>
</reference>
<dbReference type="EMBL" id="HBUF01282323">
    <property type="protein sequence ID" value="CAG6687642.1"/>
    <property type="molecule type" value="Transcribed_RNA"/>
</dbReference>
<proteinExistence type="predicted"/>
<evidence type="ECO:0000313" key="1">
    <source>
        <dbReference type="EMBL" id="CAG6687642.1"/>
    </source>
</evidence>